<dbReference type="InterPro" id="IPR016202">
    <property type="entry name" value="DNase_I"/>
</dbReference>
<evidence type="ECO:0000256" key="3">
    <source>
        <dbReference type="ARBA" id="ARBA00022801"/>
    </source>
</evidence>
<accession>G7YP34</accession>
<keyword evidence="3" id="KW-0378">Hydrolase</keyword>
<dbReference type="GO" id="GO:0005634">
    <property type="term" value="C:nucleus"/>
    <property type="evidence" value="ECO:0007669"/>
    <property type="project" value="TreeGrafter"/>
</dbReference>
<protein>
    <submittedName>
        <fullName evidence="6">Deoxyribonuclease-1-like 2</fullName>
    </submittedName>
</protein>
<sequence length="334" mass="38475">MYIKYNCVPLKKPVNTWLRDVVYVMRTECLRIGSFNIQVFGQKKVENGKVLSYIVQILKRYDLVVILEIRDKKGTAFQKLLQELNQQSNESYASYVSEALGRTVSKEQYGVLYKRTKVTVTSFSVFPDPQDKFERPPLGFIVNVDGGSLRFGWVAVHLDPDSVETELNALYESAEAFRGQNKLESAFVDICVQNVLLAGDMNADCRYLSDRKMKQLSLMKDTSYYWLIDDGYDTTVHSNDCALDRMIVYGNELKSAIKGQKAEAYRYDDEMKLDHKMQPQRYLNFEPATTEHSKRRKTCLWGYQSYSRLGHKQAQEADNNRQTNGDSKSSKDPS</sequence>
<dbReference type="EMBL" id="DF143916">
    <property type="protein sequence ID" value="GAA54715.1"/>
    <property type="molecule type" value="Genomic_DNA"/>
</dbReference>
<dbReference type="SMART" id="SM00476">
    <property type="entry name" value="DNaseIc"/>
    <property type="match status" value="1"/>
</dbReference>
<evidence type="ECO:0000313" key="7">
    <source>
        <dbReference type="Proteomes" id="UP000008909"/>
    </source>
</evidence>
<evidence type="ECO:0000313" key="6">
    <source>
        <dbReference type="EMBL" id="GAA54715.1"/>
    </source>
</evidence>
<dbReference type="Pfam" id="PF03372">
    <property type="entry name" value="Exo_endo_phos"/>
    <property type="match status" value="1"/>
</dbReference>
<dbReference type="PANTHER" id="PTHR11371">
    <property type="entry name" value="DEOXYRIBONUCLEASE"/>
    <property type="match status" value="1"/>
</dbReference>
<dbReference type="PRINTS" id="PR00130">
    <property type="entry name" value="DNASEI"/>
</dbReference>
<gene>
    <name evidence="6" type="ORF">CLF_105084</name>
</gene>
<dbReference type="PANTHER" id="PTHR11371:SF31">
    <property type="entry name" value="EXTRACELLULAR NUCLEASE"/>
    <property type="match status" value="1"/>
</dbReference>
<evidence type="ECO:0000256" key="4">
    <source>
        <dbReference type="SAM" id="MobiDB-lite"/>
    </source>
</evidence>
<evidence type="ECO:0000259" key="5">
    <source>
        <dbReference type="Pfam" id="PF03372"/>
    </source>
</evidence>
<proteinExistence type="inferred from homology"/>
<dbReference type="InterPro" id="IPR005135">
    <property type="entry name" value="Endo/exonuclease/phosphatase"/>
</dbReference>
<dbReference type="InterPro" id="IPR036691">
    <property type="entry name" value="Endo/exonu/phosph_ase_sf"/>
</dbReference>
<reference key="2">
    <citation type="submission" date="2011-10" db="EMBL/GenBank/DDBJ databases">
        <title>The genome and transcriptome sequence of Clonorchis sinensis provide insights into the carcinogenic liver fluke.</title>
        <authorList>
            <person name="Wang X."/>
            <person name="Huang Y."/>
            <person name="Chen W."/>
            <person name="Liu H."/>
            <person name="Guo L."/>
            <person name="Chen Y."/>
            <person name="Luo F."/>
            <person name="Zhou W."/>
            <person name="Sun J."/>
            <person name="Mao Q."/>
            <person name="Liang P."/>
            <person name="Zhou C."/>
            <person name="Tian Y."/>
            <person name="Men J."/>
            <person name="Lv X."/>
            <person name="Huang L."/>
            <person name="Zhou J."/>
            <person name="Hu Y."/>
            <person name="Li R."/>
            <person name="Zhang F."/>
            <person name="Lei H."/>
            <person name="Li X."/>
            <person name="Hu X."/>
            <person name="Liang C."/>
            <person name="Xu J."/>
            <person name="Wu Z."/>
            <person name="Yu X."/>
        </authorList>
    </citation>
    <scope>NUCLEOTIDE SEQUENCE</scope>
    <source>
        <strain>Henan</strain>
    </source>
</reference>
<reference evidence="6" key="1">
    <citation type="journal article" date="2011" name="Genome Biol.">
        <title>The draft genome of the carcinogenic human liver fluke Clonorchis sinensis.</title>
        <authorList>
            <person name="Wang X."/>
            <person name="Chen W."/>
            <person name="Huang Y."/>
            <person name="Sun J."/>
            <person name="Men J."/>
            <person name="Liu H."/>
            <person name="Luo F."/>
            <person name="Guo L."/>
            <person name="Lv X."/>
            <person name="Deng C."/>
            <person name="Zhou C."/>
            <person name="Fan Y."/>
            <person name="Li X."/>
            <person name="Huang L."/>
            <person name="Hu Y."/>
            <person name="Liang C."/>
            <person name="Hu X."/>
            <person name="Xu J."/>
            <person name="Yu X."/>
        </authorList>
    </citation>
    <scope>NUCLEOTIDE SEQUENCE [LARGE SCALE GENOMIC DNA]</scope>
    <source>
        <strain evidence="6">Henan</strain>
    </source>
</reference>
<organism evidence="6 7">
    <name type="scientific">Clonorchis sinensis</name>
    <name type="common">Chinese liver fluke</name>
    <dbReference type="NCBI Taxonomy" id="79923"/>
    <lineage>
        <taxon>Eukaryota</taxon>
        <taxon>Metazoa</taxon>
        <taxon>Spiralia</taxon>
        <taxon>Lophotrochozoa</taxon>
        <taxon>Platyhelminthes</taxon>
        <taxon>Trematoda</taxon>
        <taxon>Digenea</taxon>
        <taxon>Opisthorchiida</taxon>
        <taxon>Opisthorchiata</taxon>
        <taxon>Opisthorchiidae</taxon>
        <taxon>Clonorchis</taxon>
    </lineage>
</organism>
<dbReference type="GO" id="GO:0004530">
    <property type="term" value="F:deoxyribonuclease I activity"/>
    <property type="evidence" value="ECO:0007669"/>
    <property type="project" value="TreeGrafter"/>
</dbReference>
<evidence type="ECO:0000256" key="2">
    <source>
        <dbReference type="ARBA" id="ARBA00022722"/>
    </source>
</evidence>
<evidence type="ECO:0000256" key="1">
    <source>
        <dbReference type="ARBA" id="ARBA00007359"/>
    </source>
</evidence>
<feature type="region of interest" description="Disordered" evidence="4">
    <location>
        <begin position="311"/>
        <end position="334"/>
    </location>
</feature>
<dbReference type="SUPFAM" id="SSF56219">
    <property type="entry name" value="DNase I-like"/>
    <property type="match status" value="1"/>
</dbReference>
<dbReference type="Gene3D" id="3.60.10.10">
    <property type="entry name" value="Endonuclease/exonuclease/phosphatase"/>
    <property type="match status" value="1"/>
</dbReference>
<dbReference type="GO" id="GO:0006308">
    <property type="term" value="P:DNA catabolic process"/>
    <property type="evidence" value="ECO:0007669"/>
    <property type="project" value="InterPro"/>
</dbReference>
<feature type="domain" description="Endonuclease/exonuclease/phosphatase" evidence="5">
    <location>
        <begin position="33"/>
        <end position="250"/>
    </location>
</feature>
<comment type="similarity">
    <text evidence="1">Belongs to the DNase I family.</text>
</comment>
<keyword evidence="2" id="KW-0540">Nuclease</keyword>
<dbReference type="AlphaFoldDB" id="G7YP34"/>
<dbReference type="Proteomes" id="UP000008909">
    <property type="component" value="Unassembled WGS sequence"/>
</dbReference>
<name>G7YP34_CLOSI</name>
<dbReference type="GO" id="GO:0003677">
    <property type="term" value="F:DNA binding"/>
    <property type="evidence" value="ECO:0007669"/>
    <property type="project" value="TreeGrafter"/>
</dbReference>
<keyword evidence="7" id="KW-1185">Reference proteome</keyword>